<organism evidence="2 3">
    <name type="scientific">Nocardioides agri</name>
    <dbReference type="NCBI Taxonomy" id="2682843"/>
    <lineage>
        <taxon>Bacteria</taxon>
        <taxon>Bacillati</taxon>
        <taxon>Actinomycetota</taxon>
        <taxon>Actinomycetes</taxon>
        <taxon>Propionibacteriales</taxon>
        <taxon>Nocardioidaceae</taxon>
        <taxon>Nocardioides</taxon>
    </lineage>
</organism>
<evidence type="ECO:0000313" key="3">
    <source>
        <dbReference type="Proteomes" id="UP000473525"/>
    </source>
</evidence>
<accession>A0A6L6XMJ7</accession>
<keyword evidence="1" id="KW-0472">Membrane</keyword>
<name>A0A6L6XMJ7_9ACTN</name>
<evidence type="ECO:0000256" key="1">
    <source>
        <dbReference type="SAM" id="Phobius"/>
    </source>
</evidence>
<feature type="transmembrane region" description="Helical" evidence="1">
    <location>
        <begin position="43"/>
        <end position="62"/>
    </location>
</feature>
<protein>
    <recommendedName>
        <fullName evidence="4">Integral membrane protein</fullName>
    </recommendedName>
</protein>
<dbReference type="Proteomes" id="UP000473525">
    <property type="component" value="Unassembled WGS sequence"/>
</dbReference>
<dbReference type="EMBL" id="WSEK01000003">
    <property type="protein sequence ID" value="MVQ47786.1"/>
    <property type="molecule type" value="Genomic_DNA"/>
</dbReference>
<keyword evidence="1" id="KW-0812">Transmembrane</keyword>
<feature type="transmembrane region" description="Helical" evidence="1">
    <location>
        <begin position="74"/>
        <end position="91"/>
    </location>
</feature>
<evidence type="ECO:0008006" key="4">
    <source>
        <dbReference type="Google" id="ProtNLM"/>
    </source>
</evidence>
<proteinExistence type="predicted"/>
<keyword evidence="1" id="KW-1133">Transmembrane helix</keyword>
<feature type="transmembrane region" description="Helical" evidence="1">
    <location>
        <begin position="97"/>
        <end position="114"/>
    </location>
</feature>
<feature type="transmembrane region" description="Helical" evidence="1">
    <location>
        <begin position="12"/>
        <end position="31"/>
    </location>
</feature>
<evidence type="ECO:0000313" key="2">
    <source>
        <dbReference type="EMBL" id="MVQ47786.1"/>
    </source>
</evidence>
<reference evidence="2 3" key="1">
    <citation type="submission" date="2019-12" db="EMBL/GenBank/DDBJ databases">
        <authorList>
            <person name="Huq M.A."/>
        </authorList>
    </citation>
    <scope>NUCLEOTIDE SEQUENCE [LARGE SCALE GENOMIC DNA]</scope>
    <source>
        <strain evidence="2 3">MAH-18</strain>
    </source>
</reference>
<sequence length="131" mass="13353">MSRPATAPAPLLVAASLVAVEGLLLLGYAVLEVASVDSDRVAVAATTGLFFLAYGVGLLVCARGLSRRRSWARSPVVLAQLIQLGVAWSFWGGSTTAVAIAVALVAVIVLVGVFHPASIEALEAADADPTV</sequence>
<dbReference type="RefSeq" id="WP_157339889.1">
    <property type="nucleotide sequence ID" value="NZ_WSEK01000003.1"/>
</dbReference>
<gene>
    <name evidence="2" type="ORF">GON03_01240</name>
</gene>
<comment type="caution">
    <text evidence="2">The sequence shown here is derived from an EMBL/GenBank/DDBJ whole genome shotgun (WGS) entry which is preliminary data.</text>
</comment>
<dbReference type="AlphaFoldDB" id="A0A6L6XMJ7"/>
<keyword evidence="3" id="KW-1185">Reference proteome</keyword>